<dbReference type="PANTHER" id="PTHR43306:SF1">
    <property type="entry name" value="7,8-DIHYDRO-6-HYDROXYMETHYLPTERIN DIMETHYLTRANSFERASE"/>
    <property type="match status" value="1"/>
</dbReference>
<reference evidence="6 7" key="1">
    <citation type="submission" date="2018-12" db="EMBL/GenBank/DDBJ databases">
        <title>The complete genome of the methanogenic archaea of the candidate phylum Verstraetearchaeota, obtained from the metagenome of underground thermal water.</title>
        <authorList>
            <person name="Kadnikov V.V."/>
            <person name="Mardanov A.V."/>
            <person name="Beletsky A.V."/>
            <person name="Karnachuk O.V."/>
            <person name="Ravin N.V."/>
        </authorList>
    </citation>
    <scope>NUCLEOTIDE SEQUENCE [LARGE SCALE GENOMIC DNA]</scope>
    <source>
        <strain evidence="6">Ch88</strain>
    </source>
</reference>
<dbReference type="SFLD" id="SFLDG01067">
    <property type="entry name" value="SPASM/twitch_domain_containing"/>
    <property type="match status" value="1"/>
</dbReference>
<evidence type="ECO:0000256" key="1">
    <source>
        <dbReference type="ARBA" id="ARBA00022691"/>
    </source>
</evidence>
<evidence type="ECO:0000256" key="4">
    <source>
        <dbReference type="ARBA" id="ARBA00023014"/>
    </source>
</evidence>
<keyword evidence="1" id="KW-0949">S-adenosyl-L-methionine</keyword>
<dbReference type="NCBIfam" id="NF045702">
    <property type="entry name" value="rSAM_GDGT_ether"/>
    <property type="match status" value="1"/>
</dbReference>
<dbReference type="PROSITE" id="PS51918">
    <property type="entry name" value="RADICAL_SAM"/>
    <property type="match status" value="1"/>
</dbReference>
<dbReference type="InterPro" id="IPR058240">
    <property type="entry name" value="rSAM_sf"/>
</dbReference>
<dbReference type="InterPro" id="IPR056488">
    <property type="entry name" value="Zn_ribbon_HMPTM"/>
</dbReference>
<dbReference type="InterPro" id="IPR007197">
    <property type="entry name" value="rSAM"/>
</dbReference>
<dbReference type="InterPro" id="IPR034471">
    <property type="entry name" value="GDGT/MA_synthase"/>
</dbReference>
<dbReference type="PANTHER" id="PTHR43306">
    <property type="entry name" value="7,8-DIHYDRO-6-HYDROXYMETHYLPTERIN DIMETHYLTRANSFERASE"/>
    <property type="match status" value="1"/>
</dbReference>
<proteinExistence type="predicted"/>
<gene>
    <name evidence="6" type="ORF">Metus_0950</name>
</gene>
<accession>A0A444L600</accession>
<dbReference type="InterPro" id="IPR013785">
    <property type="entry name" value="Aldolase_TIM"/>
</dbReference>
<dbReference type="Pfam" id="PF04055">
    <property type="entry name" value="Radical_SAM"/>
    <property type="match status" value="1"/>
</dbReference>
<dbReference type="GO" id="GO:0046872">
    <property type="term" value="F:metal ion binding"/>
    <property type="evidence" value="ECO:0007669"/>
    <property type="project" value="UniProtKB-KW"/>
</dbReference>
<dbReference type="SUPFAM" id="SSF102114">
    <property type="entry name" value="Radical SAM enzymes"/>
    <property type="match status" value="1"/>
</dbReference>
<name>A0A444L600_METS7</name>
<dbReference type="SFLD" id="SFLDG01100">
    <property type="entry name" value="methyltransferase_(Class_D)"/>
    <property type="match status" value="1"/>
</dbReference>
<evidence type="ECO:0000256" key="2">
    <source>
        <dbReference type="ARBA" id="ARBA00022723"/>
    </source>
</evidence>
<dbReference type="Gene3D" id="3.20.20.70">
    <property type="entry name" value="Aldolase class I"/>
    <property type="match status" value="1"/>
</dbReference>
<dbReference type="GO" id="GO:0008168">
    <property type="term" value="F:methyltransferase activity"/>
    <property type="evidence" value="ECO:0007669"/>
    <property type="project" value="InterPro"/>
</dbReference>
<dbReference type="GO" id="GO:0051539">
    <property type="term" value="F:4 iron, 4 sulfur cluster binding"/>
    <property type="evidence" value="ECO:0007669"/>
    <property type="project" value="InterPro"/>
</dbReference>
<organism evidence="6 7">
    <name type="scientific">Methanosuratincola subterraneus</name>
    <dbReference type="NCBI Taxonomy" id="2593994"/>
    <lineage>
        <taxon>Archaea</taxon>
        <taxon>Thermoproteota</taxon>
        <taxon>Methanosuratincolia</taxon>
        <taxon>Candidatus Methanomethylicales</taxon>
        <taxon>Candidatus Methanomethylicaceae</taxon>
        <taxon>Candidatus Methanosuratincola (ex Vanwonterghem et al. 2016)</taxon>
    </lineage>
</organism>
<dbReference type="Pfam" id="PF23545">
    <property type="entry name" value="Zn_ribbon_HMPTM"/>
    <property type="match status" value="1"/>
</dbReference>
<keyword evidence="3" id="KW-0408">Iron</keyword>
<evidence type="ECO:0000256" key="3">
    <source>
        <dbReference type="ARBA" id="ARBA00023004"/>
    </source>
</evidence>
<keyword evidence="2" id="KW-0479">Metal-binding</keyword>
<protein>
    <submittedName>
        <fullName evidence="6">Radical SAM protein</fullName>
    </submittedName>
</protein>
<evidence type="ECO:0000313" key="7">
    <source>
        <dbReference type="Proteomes" id="UP000288215"/>
    </source>
</evidence>
<evidence type="ECO:0000259" key="5">
    <source>
        <dbReference type="PROSITE" id="PS51918"/>
    </source>
</evidence>
<feature type="domain" description="Radical SAM core" evidence="5">
    <location>
        <begin position="85"/>
        <end position="315"/>
    </location>
</feature>
<dbReference type="CDD" id="cd01335">
    <property type="entry name" value="Radical_SAM"/>
    <property type="match status" value="1"/>
</dbReference>
<dbReference type="SFLD" id="SFLDF00385">
    <property type="entry name" value="7_8-dihydro-6-hydroxymethylpte"/>
    <property type="match status" value="1"/>
</dbReference>
<dbReference type="InterPro" id="IPR034474">
    <property type="entry name" value="Methyltransferase_Class_D"/>
</dbReference>
<dbReference type="AlphaFoldDB" id="A0A444L600"/>
<keyword evidence="4" id="KW-0411">Iron-sulfur</keyword>
<evidence type="ECO:0000313" key="6">
    <source>
        <dbReference type="EMBL" id="RWX72976.1"/>
    </source>
</evidence>
<dbReference type="SFLD" id="SFLDS00029">
    <property type="entry name" value="Radical_SAM"/>
    <property type="match status" value="1"/>
</dbReference>
<comment type="caution">
    <text evidence="6">The sequence shown here is derived from an EMBL/GenBank/DDBJ whole genome shotgun (WGS) entry which is preliminary data.</text>
</comment>
<dbReference type="EMBL" id="RXGA01000003">
    <property type="protein sequence ID" value="RWX72976.1"/>
    <property type="molecule type" value="Genomic_DNA"/>
</dbReference>
<sequence>MQVLKKTKSLCPECMKVLEAEIYEDNGVVYIRKTCAEHGHFEDIYWSDYELYKRAEGYERLGDGLENPRTKSEAGCPYDCGICPSHGSHTVLAIIDVTNRCNLRCPICFANAATAGYTYEPTRDQIAEMLKNLRSNRPVPPNSIQFSGGEPTLRDDLPDIIRMAKEAGFDHIEVNTNGIRVSNDPSFLKGLIDAGLSTLYLQFDGMKPGPYIAARGVDLLQTKLKVIENCRSVGLHSVVLVPTLVRGVNDDQVGDIIRFAAKNHDVVRGVNFQPVSMAGRIDKNRLREMRITIPDFLKLVEAQTNGEVKTSDFYPIPVVVPISNAVGALKGRRYQTFTNHQHCGMATMLLPEGDRLVPITKYANVEKFMDSMEKVYEDAVKGSKLRAKMRLLGATRYVNKALLGSILSSVLLHGDYDSLGEFMHKVVLIGCMHFMDPYNFDLERVRRCTIHYALPDGRIIPFCTMNSIHRQPFERAFSKAP</sequence>
<dbReference type="Proteomes" id="UP000288215">
    <property type="component" value="Unassembled WGS sequence"/>
</dbReference>